<dbReference type="SUPFAM" id="SSF82689">
    <property type="entry name" value="Mechanosensitive channel protein MscS (YggB), C-terminal domain"/>
    <property type="match status" value="1"/>
</dbReference>
<keyword evidence="3" id="KW-1185">Reference proteome</keyword>
<organism evidence="2 3">
    <name type="scientific">Waterburya agarophytonicola KI4</name>
    <dbReference type="NCBI Taxonomy" id="2874699"/>
    <lineage>
        <taxon>Bacteria</taxon>
        <taxon>Bacillati</taxon>
        <taxon>Cyanobacteriota</taxon>
        <taxon>Cyanophyceae</taxon>
        <taxon>Pleurocapsales</taxon>
        <taxon>Hyellaceae</taxon>
        <taxon>Waterburya</taxon>
        <taxon>Waterburya agarophytonicola</taxon>
    </lineage>
</organism>
<protein>
    <submittedName>
        <fullName evidence="2">Mechanosensitive ion channel family protein</fullName>
    </submittedName>
</protein>
<accession>A0A964BU61</accession>
<dbReference type="Pfam" id="PF21082">
    <property type="entry name" value="MS_channel_3rd"/>
    <property type="match status" value="1"/>
</dbReference>
<dbReference type="AlphaFoldDB" id="A0A964BU61"/>
<name>A0A964BU61_9CYAN</name>
<dbReference type="GO" id="GO:0016020">
    <property type="term" value="C:membrane"/>
    <property type="evidence" value="ECO:0007669"/>
    <property type="project" value="InterPro"/>
</dbReference>
<sequence length="93" mass="11178">MKHTKNVTFDRAHFSAYKDFSLVYEVVYFVNNNDYDRYMDAQQQINLKLKQEFEHHLIKFAYPTQVNYLQHDLSSENLQKNLEASFHNGRTNS</sequence>
<evidence type="ECO:0000313" key="3">
    <source>
        <dbReference type="Proteomes" id="UP000729733"/>
    </source>
</evidence>
<comment type="caution">
    <text evidence="2">The sequence shown here is derived from an EMBL/GenBank/DDBJ whole genome shotgun (WGS) entry which is preliminary data.</text>
</comment>
<dbReference type="Proteomes" id="UP000729733">
    <property type="component" value="Unassembled WGS sequence"/>
</dbReference>
<dbReference type="RefSeq" id="WP_229642840.1">
    <property type="nucleotide sequence ID" value="NZ_JADWDC010000108.1"/>
</dbReference>
<feature type="domain" description="Mechanosensitive ion channel MscS C-terminal" evidence="1">
    <location>
        <begin position="11"/>
        <end position="60"/>
    </location>
</feature>
<proteinExistence type="predicted"/>
<dbReference type="InterPro" id="IPR049278">
    <property type="entry name" value="MS_channel_C"/>
</dbReference>
<gene>
    <name evidence="2" type="ORF">I4641_22585</name>
</gene>
<dbReference type="EMBL" id="JADWDC010000108">
    <property type="protein sequence ID" value="MCC0179733.1"/>
    <property type="molecule type" value="Genomic_DNA"/>
</dbReference>
<dbReference type="Gene3D" id="3.30.70.100">
    <property type="match status" value="1"/>
</dbReference>
<dbReference type="InterPro" id="IPR011066">
    <property type="entry name" value="MscS_channel_C_sf"/>
</dbReference>
<evidence type="ECO:0000313" key="2">
    <source>
        <dbReference type="EMBL" id="MCC0179733.1"/>
    </source>
</evidence>
<reference evidence="2" key="1">
    <citation type="journal article" date="2021" name="Antonie Van Leeuwenhoek">
        <title>Draft genome and description of Waterburya agarophytonicola gen. nov. sp. nov. (Pleurocapsales, Cyanobacteria): a seaweed symbiont.</title>
        <authorList>
            <person name="Bonthond G."/>
            <person name="Shalygin S."/>
            <person name="Bayer T."/>
            <person name="Weinberger F."/>
        </authorList>
    </citation>
    <scope>NUCLEOTIDE SEQUENCE</scope>
    <source>
        <strain evidence="2">KI4</strain>
    </source>
</reference>
<evidence type="ECO:0000259" key="1">
    <source>
        <dbReference type="Pfam" id="PF21082"/>
    </source>
</evidence>